<dbReference type="Gene3D" id="1.10.510.10">
    <property type="entry name" value="Transferase(Phosphotransferase) domain 1"/>
    <property type="match status" value="1"/>
</dbReference>
<comment type="catalytic activity">
    <reaction evidence="8">
        <text>L-threonyl-[protein] + ATP = O-phospho-L-threonyl-[protein] + ADP + H(+)</text>
        <dbReference type="Rhea" id="RHEA:46608"/>
        <dbReference type="Rhea" id="RHEA-COMP:11060"/>
        <dbReference type="Rhea" id="RHEA-COMP:11605"/>
        <dbReference type="ChEBI" id="CHEBI:15378"/>
        <dbReference type="ChEBI" id="CHEBI:30013"/>
        <dbReference type="ChEBI" id="CHEBI:30616"/>
        <dbReference type="ChEBI" id="CHEBI:61977"/>
        <dbReference type="ChEBI" id="CHEBI:456216"/>
        <dbReference type="EC" id="2.7.11.1"/>
    </reaction>
</comment>
<dbReference type="SMART" id="SM00220">
    <property type="entry name" value="S_TKc"/>
    <property type="match status" value="1"/>
</dbReference>
<dbReference type="PROSITE" id="PS00107">
    <property type="entry name" value="PROTEIN_KINASE_ATP"/>
    <property type="match status" value="1"/>
</dbReference>
<dbReference type="GO" id="GO:0005524">
    <property type="term" value="F:ATP binding"/>
    <property type="evidence" value="ECO:0007669"/>
    <property type="project" value="UniProtKB-UniRule"/>
</dbReference>
<feature type="compositionally biased region" description="Polar residues" evidence="10">
    <location>
        <begin position="381"/>
        <end position="393"/>
    </location>
</feature>
<evidence type="ECO:0000256" key="10">
    <source>
        <dbReference type="SAM" id="MobiDB-lite"/>
    </source>
</evidence>
<dbReference type="SUPFAM" id="SSF56112">
    <property type="entry name" value="Protein kinase-like (PK-like)"/>
    <property type="match status" value="1"/>
</dbReference>
<dbReference type="PANTHER" id="PTHR44899:SF7">
    <property type="entry name" value="NIMA-RELATED KINASE"/>
    <property type="match status" value="1"/>
</dbReference>
<dbReference type="InterPro" id="IPR000719">
    <property type="entry name" value="Prot_kinase_dom"/>
</dbReference>
<comment type="catalytic activity">
    <reaction evidence="9">
        <text>L-seryl-[protein] + ATP = O-phospho-L-seryl-[protein] + ADP + H(+)</text>
        <dbReference type="Rhea" id="RHEA:17989"/>
        <dbReference type="Rhea" id="RHEA-COMP:9863"/>
        <dbReference type="Rhea" id="RHEA-COMP:11604"/>
        <dbReference type="ChEBI" id="CHEBI:15378"/>
        <dbReference type="ChEBI" id="CHEBI:29999"/>
        <dbReference type="ChEBI" id="CHEBI:30616"/>
        <dbReference type="ChEBI" id="CHEBI:83421"/>
        <dbReference type="ChEBI" id="CHEBI:456216"/>
        <dbReference type="EC" id="2.7.11.1"/>
    </reaction>
</comment>
<dbReference type="FunFam" id="3.30.200.20:FF:000097">
    <property type="entry name" value="Probable serine/threonine-protein kinase nek1"/>
    <property type="match status" value="1"/>
</dbReference>
<dbReference type="VEuPathDB" id="GiardiaDB:GL50803_17069"/>
<reference evidence="11 12" key="1">
    <citation type="journal article" date="2007" name="Science">
        <title>Genomic minimalism in the early diverging intestinal parasite Giardia lamblia.</title>
        <authorList>
            <person name="Morrison H.G."/>
            <person name="McArthur A.G."/>
            <person name="Gillin F.D."/>
            <person name="Aley S.B."/>
            <person name="Adam R.D."/>
            <person name="Olsen G.J."/>
            <person name="Best A.A."/>
            <person name="Cande W.Z."/>
            <person name="Chen F."/>
            <person name="Cipriano M.J."/>
            <person name="Davids B.J."/>
            <person name="Dawson S.C."/>
            <person name="Elmendorf H.G."/>
            <person name="Hehl A.B."/>
            <person name="Holder M.E."/>
            <person name="Huse S.M."/>
            <person name="Kim U.U."/>
            <person name="Lasek-Nesselquist E."/>
            <person name="Manning G."/>
            <person name="Nigam A."/>
            <person name="Nixon J.E."/>
            <person name="Palm D."/>
            <person name="Passamaneck N.E."/>
            <person name="Prabhu A."/>
            <person name="Reich C.I."/>
            <person name="Reiner D.S."/>
            <person name="Samuelson J."/>
            <person name="Svard S.G."/>
            <person name="Sogin M.L."/>
        </authorList>
    </citation>
    <scope>NUCLEOTIDE SEQUENCE [LARGE SCALE GENOMIC DNA]</scope>
    <source>
        <strain evidence="11 12">WB C6</strain>
    </source>
</reference>
<keyword evidence="4" id="KW-0808">Transferase</keyword>
<dbReference type="PROSITE" id="PS00108">
    <property type="entry name" value="PROTEIN_KINASE_ST"/>
    <property type="match status" value="1"/>
</dbReference>
<comment type="similarity">
    <text evidence="1">Belongs to the protein kinase superfamily. NEK Ser/Thr protein kinase family. NIMA subfamily.</text>
</comment>
<evidence type="ECO:0000256" key="2">
    <source>
        <dbReference type="ARBA" id="ARBA00012513"/>
    </source>
</evidence>
<keyword evidence="5" id="KW-0547">Nucleotide-binding</keyword>
<dbReference type="OMA" id="ECHILAR"/>
<name>A8B882_GIAIC</name>
<evidence type="ECO:0000256" key="1">
    <source>
        <dbReference type="ARBA" id="ARBA00010886"/>
    </source>
</evidence>
<evidence type="ECO:0000256" key="4">
    <source>
        <dbReference type="ARBA" id="ARBA00022679"/>
    </source>
</evidence>
<dbReference type="Pfam" id="PF00069">
    <property type="entry name" value="Pkinase"/>
    <property type="match status" value="1"/>
</dbReference>
<keyword evidence="7" id="KW-0067">ATP-binding</keyword>
<accession>A8B882</accession>
<dbReference type="HOGENOM" id="CLU_521230_0_0_1"/>
<organism evidence="11 12">
    <name type="scientific">Giardia intestinalis (strain ATCC 50803 / WB clone C6)</name>
    <name type="common">Giardia lamblia</name>
    <dbReference type="NCBI Taxonomy" id="184922"/>
    <lineage>
        <taxon>Eukaryota</taxon>
        <taxon>Metamonada</taxon>
        <taxon>Diplomonadida</taxon>
        <taxon>Hexamitidae</taxon>
        <taxon>Giardiinae</taxon>
        <taxon>Giardia</taxon>
    </lineage>
</organism>
<dbReference type="Proteomes" id="UP000001548">
    <property type="component" value="Unassembled WGS sequence"/>
</dbReference>
<evidence type="ECO:0000313" key="11">
    <source>
        <dbReference type="EMBL" id="KAE8305326.1"/>
    </source>
</evidence>
<evidence type="ECO:0000256" key="3">
    <source>
        <dbReference type="ARBA" id="ARBA00022527"/>
    </source>
</evidence>
<dbReference type="EMBL" id="AACB03000001">
    <property type="protein sequence ID" value="KAE8305326.1"/>
    <property type="molecule type" value="Genomic_DNA"/>
</dbReference>
<gene>
    <name evidence="11" type="ORF">GL50803_0017069</name>
</gene>
<dbReference type="PANTHER" id="PTHR44899">
    <property type="entry name" value="CAMK FAMILY PROTEIN KINASE"/>
    <property type="match status" value="1"/>
</dbReference>
<keyword evidence="6 11" id="KW-0418">Kinase</keyword>
<dbReference type="KEGG" id="gla:GL50803_0017069"/>
<dbReference type="InterPro" id="IPR017441">
    <property type="entry name" value="Protein_kinase_ATP_BS"/>
</dbReference>
<dbReference type="GeneID" id="5701885"/>
<evidence type="ECO:0000256" key="9">
    <source>
        <dbReference type="ARBA" id="ARBA00048679"/>
    </source>
</evidence>
<protein>
    <recommendedName>
        <fullName evidence="2">non-specific serine/threonine protein kinase</fullName>
        <ecNumber evidence="2">2.7.11.1</ecNumber>
    </recommendedName>
</protein>
<dbReference type="InterPro" id="IPR011009">
    <property type="entry name" value="Kinase-like_dom_sf"/>
</dbReference>
<proteinExistence type="inferred from homology"/>
<evidence type="ECO:0000256" key="5">
    <source>
        <dbReference type="ARBA" id="ARBA00022741"/>
    </source>
</evidence>
<dbReference type="FunFam" id="1.10.510.10:FF:001593">
    <property type="entry name" value="Serine/threonine protein kinase"/>
    <property type="match status" value="1"/>
</dbReference>
<evidence type="ECO:0000313" key="12">
    <source>
        <dbReference type="Proteomes" id="UP000001548"/>
    </source>
</evidence>
<dbReference type="InterPro" id="IPR008271">
    <property type="entry name" value="Ser/Thr_kinase_AS"/>
</dbReference>
<dbReference type="PROSITE" id="PS50011">
    <property type="entry name" value="PROTEIN_KINASE_DOM"/>
    <property type="match status" value="1"/>
</dbReference>
<dbReference type="RefSeq" id="XP_001708967.1">
    <property type="nucleotide sequence ID" value="XM_001708915.1"/>
</dbReference>
<evidence type="ECO:0000256" key="6">
    <source>
        <dbReference type="ARBA" id="ARBA00022777"/>
    </source>
</evidence>
<dbReference type="InterPro" id="IPR051131">
    <property type="entry name" value="NEK_Ser/Thr_kinase_NIMA"/>
</dbReference>
<evidence type="ECO:0000256" key="8">
    <source>
        <dbReference type="ARBA" id="ARBA00047899"/>
    </source>
</evidence>
<feature type="region of interest" description="Disordered" evidence="10">
    <location>
        <begin position="345"/>
        <end position="393"/>
    </location>
</feature>
<sequence>MSHSTLSDFEILGQIGKGSYGVVYKCKRKLDSRVYVLKEIRLAGATKKEIESAVSECHILARIDSDYVVRYFDSFVESETETLWMVMEYCGSGTLRNLITSTKTRFTEEECWYYICQILLGVASIHALKIIHRDIKSLNIFLAENSEPMKDKPYTKYLVKLGDMGVSKELQETQGLAQTLVGSPYYLSPEICRSEKYNQKSDIWALGVTFYELMNMGKHPFLAKNQASLIVKILKGKYEDLPDDCYSQALRDLVYWCLRMNATGRPDVFTLLALPIVKDKLKFFNLKTPKDIELSIQKAEESFTKAVQKKAASRGKLTSSGSATNISSKVPDAQVTTDIVDVTDASAKSSIRGRGSAQASVKMNSDSEVKPQCKKPKARSENTPAPQAHSISSRAQEPVYMEDFDNDGENNEMVESSSTRPETAICQQELEQLLAQDALLSTEQIEVYNRINSYGLENAVRDELVRFYSSDKANSETEISKFVFGRIGYDKVELTTHLRAHADILKKRKDINAKIVDLLGSVS</sequence>
<comment type="caution">
    <text evidence="11">The sequence shown here is derived from an EMBL/GenBank/DDBJ whole genome shotgun (WGS) entry which is preliminary data.</text>
</comment>
<dbReference type="GO" id="GO:0004674">
    <property type="term" value="F:protein serine/threonine kinase activity"/>
    <property type="evidence" value="ECO:0000318"/>
    <property type="project" value="GO_Central"/>
</dbReference>
<dbReference type="AlphaFoldDB" id="A8B882"/>
<keyword evidence="12" id="KW-1185">Reference proteome</keyword>
<keyword evidence="3" id="KW-0723">Serine/threonine-protein kinase</keyword>
<dbReference type="GO" id="GO:0005737">
    <property type="term" value="C:cytoplasm"/>
    <property type="evidence" value="ECO:0000318"/>
    <property type="project" value="GO_Central"/>
</dbReference>
<dbReference type="EC" id="2.7.11.1" evidence="2"/>
<dbReference type="Gene3D" id="3.30.200.20">
    <property type="entry name" value="Phosphorylase Kinase, domain 1"/>
    <property type="match status" value="1"/>
</dbReference>
<evidence type="ECO:0000256" key="7">
    <source>
        <dbReference type="ARBA" id="ARBA00022840"/>
    </source>
</evidence>